<accession>W1RRP9</accession>
<dbReference type="STRING" id="1208321.D104_11590"/>
<dbReference type="Proteomes" id="UP000018857">
    <property type="component" value="Unassembled WGS sequence"/>
</dbReference>
<dbReference type="RefSeq" id="WP_024024403.1">
    <property type="nucleotide sequence ID" value="NZ_AYOZ01000023.1"/>
</dbReference>
<dbReference type="Gene3D" id="1.10.10.10">
    <property type="entry name" value="Winged helix-like DNA-binding domain superfamily/Winged helix DNA-binding domain"/>
    <property type="match status" value="1"/>
</dbReference>
<dbReference type="EMBL" id="AYOZ01000023">
    <property type="protein sequence ID" value="ETI59871.1"/>
    <property type="molecule type" value="Genomic_DNA"/>
</dbReference>
<sequence length="310" mass="34479">MNINKLRIFHEVFVTGSITRAAERSYVSQPAASKMLANFEDEIGYKLFVRNNGKLIPTDEALYLHEEVYGLLQGVNHLQDSIKSATNSKTGRLRICTIFGPSYQFLPELIAEYMSANPGVNVSLHLSGCSAIRQGIASGQYQIGLVDKAQSSSKHDAVAFDLPCYCAVPKDHPAAQLDIIHPHDLRDLNWITLDSENATTKTLKRLYSELGLPFNRTLEVHTTIHGLSFVNLGMGATLVDILNFRYFDKVFQLPNVVLKPFSPNIVEPLEVLTSNLSPLSGIAKDFYDALIDKLETQTQLDSGSDHEDRQ</sequence>
<evidence type="ECO:0000256" key="4">
    <source>
        <dbReference type="ARBA" id="ARBA00023163"/>
    </source>
</evidence>
<proteinExistence type="inferred from homology"/>
<dbReference type="GO" id="GO:0003700">
    <property type="term" value="F:DNA-binding transcription factor activity"/>
    <property type="evidence" value="ECO:0007669"/>
    <property type="project" value="InterPro"/>
</dbReference>
<dbReference type="PANTHER" id="PTHR30427">
    <property type="entry name" value="TRANSCRIPTIONAL ACTIVATOR PROTEIN LYSR"/>
    <property type="match status" value="1"/>
</dbReference>
<dbReference type="Gene3D" id="3.40.190.290">
    <property type="match status" value="1"/>
</dbReference>
<keyword evidence="3" id="KW-0238">DNA-binding</keyword>
<comment type="similarity">
    <text evidence="1">Belongs to the LysR transcriptional regulatory family.</text>
</comment>
<keyword evidence="4" id="KW-0804">Transcription</keyword>
<dbReference type="InterPro" id="IPR005119">
    <property type="entry name" value="LysR_subst-bd"/>
</dbReference>
<dbReference type="Pfam" id="PF00126">
    <property type="entry name" value="HTH_1"/>
    <property type="match status" value="1"/>
</dbReference>
<dbReference type="PRINTS" id="PR00039">
    <property type="entry name" value="HTHLYSR"/>
</dbReference>
<dbReference type="eggNOG" id="COG0583">
    <property type="taxonomic scope" value="Bacteria"/>
</dbReference>
<gene>
    <name evidence="6" type="ORF">D104_11590</name>
</gene>
<dbReference type="InterPro" id="IPR036388">
    <property type="entry name" value="WH-like_DNA-bd_sf"/>
</dbReference>
<name>W1RRP9_9GAMM</name>
<dbReference type="PROSITE" id="PS50931">
    <property type="entry name" value="HTH_LYSR"/>
    <property type="match status" value="1"/>
</dbReference>
<dbReference type="Pfam" id="PF03466">
    <property type="entry name" value="LysR_substrate"/>
    <property type="match status" value="1"/>
</dbReference>
<evidence type="ECO:0000256" key="1">
    <source>
        <dbReference type="ARBA" id="ARBA00009437"/>
    </source>
</evidence>
<dbReference type="AlphaFoldDB" id="W1RRP9"/>
<comment type="caution">
    <text evidence="6">The sequence shown here is derived from an EMBL/GenBank/DDBJ whole genome shotgun (WGS) entry which is preliminary data.</text>
</comment>
<reference evidence="6 7" key="1">
    <citation type="journal article" date="2014" name="Genome Announc.">
        <title>Draft Genome Sequence of Marinomonas sp. Strain D104, a Polycyclic Aromatic Hydrocarbon-Degrading Bacterium from the Deep-Sea Sediment of the Arctic Ocean.</title>
        <authorList>
            <person name="Dong C."/>
            <person name="Bai X."/>
            <person name="Lai Q."/>
            <person name="Xie Y."/>
            <person name="Chen X."/>
            <person name="Shao Z."/>
        </authorList>
    </citation>
    <scope>NUCLEOTIDE SEQUENCE [LARGE SCALE GENOMIC DNA]</scope>
    <source>
        <strain evidence="6 7">D104</strain>
    </source>
</reference>
<dbReference type="GO" id="GO:0010628">
    <property type="term" value="P:positive regulation of gene expression"/>
    <property type="evidence" value="ECO:0007669"/>
    <property type="project" value="TreeGrafter"/>
</dbReference>
<protein>
    <submittedName>
        <fullName evidence="6">LysR family transcriptional regulator</fullName>
    </submittedName>
</protein>
<keyword evidence="2" id="KW-0805">Transcription regulation</keyword>
<evidence type="ECO:0000259" key="5">
    <source>
        <dbReference type="PROSITE" id="PS50931"/>
    </source>
</evidence>
<dbReference type="InterPro" id="IPR000847">
    <property type="entry name" value="LysR_HTH_N"/>
</dbReference>
<evidence type="ECO:0000313" key="6">
    <source>
        <dbReference type="EMBL" id="ETI59871.1"/>
    </source>
</evidence>
<dbReference type="PATRIC" id="fig|1208321.3.peg.2308"/>
<dbReference type="PANTHER" id="PTHR30427:SF1">
    <property type="entry name" value="TRANSCRIPTIONAL ACTIVATOR PROTEIN LYSR"/>
    <property type="match status" value="1"/>
</dbReference>
<feature type="domain" description="HTH lysR-type" evidence="5">
    <location>
        <begin position="1"/>
        <end position="58"/>
    </location>
</feature>
<dbReference type="GO" id="GO:0043565">
    <property type="term" value="F:sequence-specific DNA binding"/>
    <property type="evidence" value="ECO:0007669"/>
    <property type="project" value="TreeGrafter"/>
</dbReference>
<dbReference type="InterPro" id="IPR036390">
    <property type="entry name" value="WH_DNA-bd_sf"/>
</dbReference>
<evidence type="ECO:0000256" key="2">
    <source>
        <dbReference type="ARBA" id="ARBA00023015"/>
    </source>
</evidence>
<dbReference type="SUPFAM" id="SSF46785">
    <property type="entry name" value="Winged helix' DNA-binding domain"/>
    <property type="match status" value="1"/>
</dbReference>
<organism evidence="6 7">
    <name type="scientific">Marinomonas profundimaris</name>
    <dbReference type="NCBI Taxonomy" id="1208321"/>
    <lineage>
        <taxon>Bacteria</taxon>
        <taxon>Pseudomonadati</taxon>
        <taxon>Pseudomonadota</taxon>
        <taxon>Gammaproteobacteria</taxon>
        <taxon>Oceanospirillales</taxon>
        <taxon>Oceanospirillaceae</taxon>
        <taxon>Marinomonas</taxon>
    </lineage>
</organism>
<evidence type="ECO:0000313" key="7">
    <source>
        <dbReference type="Proteomes" id="UP000018857"/>
    </source>
</evidence>
<dbReference type="OrthoDB" id="6624490at2"/>
<evidence type="ECO:0000256" key="3">
    <source>
        <dbReference type="ARBA" id="ARBA00023125"/>
    </source>
</evidence>
<dbReference type="SUPFAM" id="SSF53850">
    <property type="entry name" value="Periplasmic binding protein-like II"/>
    <property type="match status" value="1"/>
</dbReference>
<keyword evidence="7" id="KW-1185">Reference proteome</keyword>